<dbReference type="PANTHER" id="PTHR14873:SF1">
    <property type="entry name" value="OS06G0694100 PROTEIN"/>
    <property type="match status" value="1"/>
</dbReference>
<feature type="region of interest" description="Disordered" evidence="1">
    <location>
        <begin position="15"/>
        <end position="37"/>
    </location>
</feature>
<dbReference type="SUPFAM" id="SSF48371">
    <property type="entry name" value="ARM repeat"/>
    <property type="match status" value="1"/>
</dbReference>
<feature type="compositionally biased region" description="Low complexity" evidence="1">
    <location>
        <begin position="92"/>
        <end position="108"/>
    </location>
</feature>
<protein>
    <submittedName>
        <fullName evidence="2">Uncharacterized protein</fullName>
    </submittedName>
</protein>
<feature type="compositionally biased region" description="Gly residues" evidence="1">
    <location>
        <begin position="19"/>
        <end position="34"/>
    </location>
</feature>
<evidence type="ECO:0000256" key="1">
    <source>
        <dbReference type="SAM" id="MobiDB-lite"/>
    </source>
</evidence>
<evidence type="ECO:0000313" key="3">
    <source>
        <dbReference type="Proteomes" id="UP000007799"/>
    </source>
</evidence>
<proteinExistence type="predicted"/>
<reference evidence="2" key="1">
    <citation type="submission" date="2009-08" db="EMBL/GenBank/DDBJ databases">
        <title>Annotation of Salpingoeca rosetta.</title>
        <authorList>
            <consortium name="The Broad Institute Genome Sequencing Platform"/>
            <person name="Russ C."/>
            <person name="Cuomo C."/>
            <person name="Burger G."/>
            <person name="Gray M.W."/>
            <person name="Holland P.W.H."/>
            <person name="King N."/>
            <person name="Lang F.B.F."/>
            <person name="Roger A.J."/>
            <person name="Ruiz-Trillo I."/>
            <person name="Young S.K."/>
            <person name="Zeng Q."/>
            <person name="Gargeya S."/>
            <person name="Alvarado L."/>
            <person name="Berlin A."/>
            <person name="Chapman S.B."/>
            <person name="Chen Z."/>
            <person name="Freedman E."/>
            <person name="Gellesch M."/>
            <person name="Goldberg J."/>
            <person name="Griggs A."/>
            <person name="Gujja S."/>
            <person name="Heilman E."/>
            <person name="Heiman D."/>
            <person name="Howarth C."/>
            <person name="Mehta T."/>
            <person name="Neiman D."/>
            <person name="Pearson M."/>
            <person name="Roberts A."/>
            <person name="Saif S."/>
            <person name="Shea T."/>
            <person name="Shenoy N."/>
            <person name="Sisk P."/>
            <person name="Stolte C."/>
            <person name="Sykes S."/>
            <person name="White J."/>
            <person name="Yandava C."/>
            <person name="Haas B."/>
            <person name="Nusbaum C."/>
            <person name="Birren B."/>
        </authorList>
    </citation>
    <scope>NUCLEOTIDE SEQUENCE [LARGE SCALE GENOMIC DNA]</scope>
    <source>
        <strain evidence="2">ATCC 50818</strain>
    </source>
</reference>
<feature type="region of interest" description="Disordered" evidence="1">
    <location>
        <begin position="92"/>
        <end position="117"/>
    </location>
</feature>
<dbReference type="PANTHER" id="PTHR14873">
    <property type="entry name" value="OS06G0694100 PROTEIN"/>
    <property type="match status" value="1"/>
</dbReference>
<dbReference type="OrthoDB" id="6417021at2759"/>
<name>F2U451_SALR5</name>
<gene>
    <name evidence="2" type="ORF">PTSG_03060</name>
</gene>
<dbReference type="AlphaFoldDB" id="F2U451"/>
<dbReference type="KEGG" id="sre:PTSG_03060"/>
<accession>F2U451</accession>
<keyword evidence="3" id="KW-1185">Reference proteome</keyword>
<dbReference type="EMBL" id="GL832961">
    <property type="protein sequence ID" value="EGD82417.1"/>
    <property type="molecule type" value="Genomic_DNA"/>
</dbReference>
<dbReference type="InParanoid" id="F2U451"/>
<sequence length="498" mass="53982">MLRWDEDKWVLQQQRLQRDGGGGGEGGEGGGNGGEVWVPWTSVRDGVSEEGSGDSSAVMKRIVDLCLRPPASASDAVLEHFHQDDTLNSLRQAAQAQAGIPEAGEGAPPETPSSTCKPSKRIAAFVSNVTALHTWLSGTFSQWLDAQQPANLTAASNNMQLLPSILAAQLAFEHSLWFRGKKAASFPWDKLCTHLYPDAKRGVLSPKEYVVSQHMQGVLTLLDYQHILQRRYCLPAALAAITTTRFPFMGQYISFVVPLLLNIINNEEALKADAVRALHHFLREVNPADIQWNGLHQAIFKEVSTLLYRTEPAVVATAWPCVATLLPILQRPPSSMQDSVYDEVWMRVLSFSTFEAAPRKQLVIARAITPLIKVSGVYCVLHTRAILQLLSGMVAPKRSPAPTTTSTAIGNNGVDAVAGGDDEDDEDGMHAGVLEAAVHALLAFCDQTHARPSRQKAQAIQTAYDVVCARLSSSPASAAHHDLHTLKTALASHLSSSS</sequence>
<dbReference type="GeneID" id="16076237"/>
<organism evidence="3">
    <name type="scientific">Salpingoeca rosetta (strain ATCC 50818 / BSB-021)</name>
    <dbReference type="NCBI Taxonomy" id="946362"/>
    <lineage>
        <taxon>Eukaryota</taxon>
        <taxon>Choanoflagellata</taxon>
        <taxon>Craspedida</taxon>
        <taxon>Salpingoecidae</taxon>
        <taxon>Salpingoeca</taxon>
    </lineage>
</organism>
<dbReference type="Proteomes" id="UP000007799">
    <property type="component" value="Unassembled WGS sequence"/>
</dbReference>
<dbReference type="RefSeq" id="XP_004995653.1">
    <property type="nucleotide sequence ID" value="XM_004995596.1"/>
</dbReference>
<dbReference type="InterPro" id="IPR016024">
    <property type="entry name" value="ARM-type_fold"/>
</dbReference>
<evidence type="ECO:0000313" key="2">
    <source>
        <dbReference type="EMBL" id="EGD82417.1"/>
    </source>
</evidence>